<gene>
    <name evidence="2" type="ORF">KC01_LOCUS24647</name>
</gene>
<evidence type="ECO:0000256" key="1">
    <source>
        <dbReference type="SAM" id="MobiDB-lite"/>
    </source>
</evidence>
<dbReference type="AlphaFoldDB" id="A0AAV2L0Y4"/>
<protein>
    <submittedName>
        <fullName evidence="2">Uncharacterized protein</fullName>
    </submittedName>
</protein>
<keyword evidence="3" id="KW-1185">Reference proteome</keyword>
<proteinExistence type="predicted"/>
<organism evidence="2 3">
    <name type="scientific">Knipowitschia caucasica</name>
    <name type="common">Caucasian dwarf goby</name>
    <name type="synonym">Pomatoschistus caucasicus</name>
    <dbReference type="NCBI Taxonomy" id="637954"/>
    <lineage>
        <taxon>Eukaryota</taxon>
        <taxon>Metazoa</taxon>
        <taxon>Chordata</taxon>
        <taxon>Craniata</taxon>
        <taxon>Vertebrata</taxon>
        <taxon>Euteleostomi</taxon>
        <taxon>Actinopterygii</taxon>
        <taxon>Neopterygii</taxon>
        <taxon>Teleostei</taxon>
        <taxon>Neoteleostei</taxon>
        <taxon>Acanthomorphata</taxon>
        <taxon>Gobiaria</taxon>
        <taxon>Gobiiformes</taxon>
        <taxon>Gobioidei</taxon>
        <taxon>Gobiidae</taxon>
        <taxon>Gobiinae</taxon>
        <taxon>Knipowitschia</taxon>
    </lineage>
</organism>
<name>A0AAV2L0Y4_KNICA</name>
<sequence length="125" mass="12922">MHYRAPACITGPRRALIGLITTQQAVITDCGSLVTLLFSAGDVSAARYNAQLQGPTAWSSGCTGAPAAAARGPRLRLHRGHGCGRTVLGENQRLFHHGALGPQRSPLKASSISTKPATPTGTAPL</sequence>
<dbReference type="EMBL" id="OZ035842">
    <property type="protein sequence ID" value="CAL1595922.1"/>
    <property type="molecule type" value="Genomic_DNA"/>
</dbReference>
<evidence type="ECO:0000313" key="2">
    <source>
        <dbReference type="EMBL" id="CAL1595922.1"/>
    </source>
</evidence>
<feature type="region of interest" description="Disordered" evidence="1">
    <location>
        <begin position="94"/>
        <end position="125"/>
    </location>
</feature>
<reference evidence="2 3" key="1">
    <citation type="submission" date="2024-04" db="EMBL/GenBank/DDBJ databases">
        <authorList>
            <person name="Waldvogel A.-M."/>
            <person name="Schoenle A."/>
        </authorList>
    </citation>
    <scope>NUCLEOTIDE SEQUENCE [LARGE SCALE GENOMIC DNA]</scope>
</reference>
<accession>A0AAV2L0Y4</accession>
<feature type="compositionally biased region" description="Polar residues" evidence="1">
    <location>
        <begin position="108"/>
        <end position="125"/>
    </location>
</feature>
<evidence type="ECO:0000313" key="3">
    <source>
        <dbReference type="Proteomes" id="UP001497482"/>
    </source>
</evidence>
<dbReference type="Proteomes" id="UP001497482">
    <property type="component" value="Chromosome 20"/>
</dbReference>